<reference evidence="2" key="2">
    <citation type="submission" date="2025-08" db="UniProtKB">
        <authorList>
            <consortium name="RefSeq"/>
        </authorList>
    </citation>
    <scope>IDENTIFICATION</scope>
    <source>
        <tissue evidence="2">Leaf</tissue>
    </source>
</reference>
<evidence type="ECO:0000313" key="2">
    <source>
        <dbReference type="RefSeq" id="XP_075091729.1"/>
    </source>
</evidence>
<keyword evidence="1" id="KW-1185">Reference proteome</keyword>
<organism evidence="1 2">
    <name type="scientific">Nicotiana tabacum</name>
    <name type="common">Common tobacco</name>
    <dbReference type="NCBI Taxonomy" id="4097"/>
    <lineage>
        <taxon>Eukaryota</taxon>
        <taxon>Viridiplantae</taxon>
        <taxon>Streptophyta</taxon>
        <taxon>Embryophyta</taxon>
        <taxon>Tracheophyta</taxon>
        <taxon>Spermatophyta</taxon>
        <taxon>Magnoliopsida</taxon>
        <taxon>eudicotyledons</taxon>
        <taxon>Gunneridae</taxon>
        <taxon>Pentapetalae</taxon>
        <taxon>asterids</taxon>
        <taxon>lamiids</taxon>
        <taxon>Solanales</taxon>
        <taxon>Solanaceae</taxon>
        <taxon>Nicotianoideae</taxon>
        <taxon>Nicotianeae</taxon>
        <taxon>Nicotiana</taxon>
    </lineage>
</organism>
<gene>
    <name evidence="2" type="primary">LOC142171908</name>
</gene>
<evidence type="ECO:0000313" key="1">
    <source>
        <dbReference type="Proteomes" id="UP000790787"/>
    </source>
</evidence>
<dbReference type="Proteomes" id="UP000790787">
    <property type="component" value="Chromosome 17"/>
</dbReference>
<proteinExistence type="predicted"/>
<sequence length="522" mass="57947">MGLNESYGNIRSNVLAKRHVITVNEAYAIVTQEESQRTLGVTDTLKGPLTMLAGKGHEFRLKRPGLMCDYCGYKGHLKESCYKIVGYPSDFKSKKKGQNTGGRTYVNNATSGEKQAPMLAIQGNFFTEDQYKQLVNLLQKTTTNDCSASIAAIITFMTNAAAYDHVWIVDLGATHHVTHCKNVLDNLRKADHRTDGVQLPTNGKAKITHTRDAIVLGNTTIKGVLRSTIARRFWGDYVRTAVYLINKLPTSILQGKSPYELLFGKPAKIDHLRVFGCLCYASNLPTGDTFTVRVKMVVLIGYSETQKGYRLYDLESRSVFVSRDVASTTCPCDSNHNPEHAVVVAENTTTKVENGSMDTVIDHAGSGEEHEIAEVENASVDIVIDHAGSGEEHETTTVAPINENPIPAILEPAAETTIEEAGIEEVHSKPTSIEVETRKSSRQGRLSVWLKDYITISKTHTNTSFKEAAHNPRWIEAIDQEIKALEENHTWEVVDFPEGKKLIGSKWVFKIKYKSTGEVDRF</sequence>
<name>A0AC58T3C4_TOBAC</name>
<protein>
    <submittedName>
        <fullName evidence="2">Uncharacterized protein LOC142171908</fullName>
    </submittedName>
</protein>
<accession>A0AC58T3C4</accession>
<reference evidence="1" key="1">
    <citation type="journal article" date="2014" name="Nat. Commun.">
        <title>The tobacco genome sequence and its comparison with those of tomato and potato.</title>
        <authorList>
            <person name="Sierro N."/>
            <person name="Battey J.N."/>
            <person name="Ouadi S."/>
            <person name="Bakaher N."/>
            <person name="Bovet L."/>
            <person name="Willig A."/>
            <person name="Goepfert S."/>
            <person name="Peitsch M.C."/>
            <person name="Ivanov N.V."/>
        </authorList>
    </citation>
    <scope>NUCLEOTIDE SEQUENCE [LARGE SCALE GENOMIC DNA]</scope>
</reference>
<dbReference type="RefSeq" id="XP_075091729.1">
    <property type="nucleotide sequence ID" value="XM_075235628.1"/>
</dbReference>